<sequence length="84" mass="9552">MLRLYSIVSLLILIVLLSGCHKLFQKEYSYVPPHSAADKKCIAKCMYGRKYCQRICELKNSRSCDCTTSFNTCYSACGGQVIER</sequence>
<organism evidence="1 2">
    <name type="scientific">Aquicella siphonis</name>
    <dbReference type="NCBI Taxonomy" id="254247"/>
    <lineage>
        <taxon>Bacteria</taxon>
        <taxon>Pseudomonadati</taxon>
        <taxon>Pseudomonadota</taxon>
        <taxon>Gammaproteobacteria</taxon>
        <taxon>Legionellales</taxon>
        <taxon>Coxiellaceae</taxon>
        <taxon>Aquicella</taxon>
    </lineage>
</organism>
<reference evidence="1 2" key="1">
    <citation type="submission" date="2019-08" db="EMBL/GenBank/DDBJ databases">
        <authorList>
            <person name="Guy L."/>
        </authorList>
    </citation>
    <scope>NUCLEOTIDE SEQUENCE [LARGE SCALE GENOMIC DNA]</scope>
    <source>
        <strain evidence="1 2">SGT-108</strain>
    </source>
</reference>
<dbReference type="KEGG" id="asip:AQUSIP_20600"/>
<dbReference type="Proteomes" id="UP000324194">
    <property type="component" value="Chromosome 1"/>
</dbReference>
<evidence type="ECO:0000313" key="1">
    <source>
        <dbReference type="EMBL" id="VVC76735.1"/>
    </source>
</evidence>
<dbReference type="EMBL" id="LR699119">
    <property type="protein sequence ID" value="VVC76735.1"/>
    <property type="molecule type" value="Genomic_DNA"/>
</dbReference>
<accession>A0A5E4PJJ0</accession>
<protein>
    <submittedName>
        <fullName evidence="1">Uncharacterized protein</fullName>
    </submittedName>
</protein>
<dbReference type="PROSITE" id="PS51257">
    <property type="entry name" value="PROKAR_LIPOPROTEIN"/>
    <property type="match status" value="1"/>
</dbReference>
<dbReference type="AlphaFoldDB" id="A0A5E4PJJ0"/>
<gene>
    <name evidence="1" type="ORF">AQUSIP_20600</name>
</gene>
<name>A0A5E4PJJ0_9COXI</name>
<keyword evidence="2" id="KW-1185">Reference proteome</keyword>
<evidence type="ECO:0000313" key="2">
    <source>
        <dbReference type="Proteomes" id="UP000324194"/>
    </source>
</evidence>
<proteinExistence type="predicted"/>